<dbReference type="NCBIfam" id="TIGR01444">
    <property type="entry name" value="fkbM_fam"/>
    <property type="match status" value="1"/>
</dbReference>
<dbReference type="RefSeq" id="WP_379879438.1">
    <property type="nucleotide sequence ID" value="NZ_JBHPON010000001.1"/>
</dbReference>
<sequence length="229" mass="25698">MLGRLFRKKDSELDHAAALKRMAGRGVEVQTFIDVGAAKGAWSEKAMRLWPAAGAHLIEAKEDWRPELEAFQARHQNVSFETAGVSREPGTIYFPKAADPYGGAVFHDCADRDDLEAIKATSIDHEAARLQLKAPFAIKLDTHGTEVDILDGAAKTLEQTAFLCIETYNLIGQKRFPELIIDLQERGFRCADVAEPLFRKGDQLLWQIDFYFMRADHPAFGNFKYTPQA</sequence>
<protein>
    <submittedName>
        <fullName evidence="1">FkbM family methyltransferase</fullName>
    </submittedName>
</protein>
<accession>A0ABW1KX54</accession>
<proteinExistence type="predicted"/>
<evidence type="ECO:0000313" key="1">
    <source>
        <dbReference type="EMBL" id="MFC6035237.1"/>
    </source>
</evidence>
<comment type="caution">
    <text evidence="1">The sequence shown here is derived from an EMBL/GenBank/DDBJ whole genome shotgun (WGS) entry which is preliminary data.</text>
</comment>
<dbReference type="SUPFAM" id="SSF53335">
    <property type="entry name" value="S-adenosyl-L-methionine-dependent methyltransferases"/>
    <property type="match status" value="1"/>
</dbReference>
<dbReference type="GO" id="GO:0008168">
    <property type="term" value="F:methyltransferase activity"/>
    <property type="evidence" value="ECO:0007669"/>
    <property type="project" value="UniProtKB-KW"/>
</dbReference>
<dbReference type="InterPro" id="IPR006342">
    <property type="entry name" value="FkbM_mtfrase"/>
</dbReference>
<dbReference type="PANTHER" id="PTHR36973">
    <property type="entry name" value="SLL1456 PROTEIN-RELATED"/>
    <property type="match status" value="1"/>
</dbReference>
<dbReference type="EMBL" id="JBHPON010000001">
    <property type="protein sequence ID" value="MFC6035237.1"/>
    <property type="molecule type" value="Genomic_DNA"/>
</dbReference>
<gene>
    <name evidence="1" type="ORF">ACFMB1_06755</name>
</gene>
<evidence type="ECO:0000313" key="2">
    <source>
        <dbReference type="Proteomes" id="UP001596116"/>
    </source>
</evidence>
<reference evidence="1 2" key="1">
    <citation type="submission" date="2024-09" db="EMBL/GenBank/DDBJ databases">
        <authorList>
            <person name="Zhang Z.-H."/>
        </authorList>
    </citation>
    <scope>NUCLEOTIDE SEQUENCE [LARGE SCALE GENOMIC DNA]</scope>
    <source>
        <strain evidence="1 2">HHTR114</strain>
    </source>
</reference>
<dbReference type="Gene3D" id="3.40.50.150">
    <property type="entry name" value="Vaccinia Virus protein VP39"/>
    <property type="match status" value="1"/>
</dbReference>
<keyword evidence="1" id="KW-0808">Transferase</keyword>
<dbReference type="Proteomes" id="UP001596116">
    <property type="component" value="Unassembled WGS sequence"/>
</dbReference>
<keyword evidence="1" id="KW-0489">Methyltransferase</keyword>
<organism evidence="1 2">
    <name type="scientific">Hyphococcus aureus</name>
    <dbReference type="NCBI Taxonomy" id="2666033"/>
    <lineage>
        <taxon>Bacteria</taxon>
        <taxon>Pseudomonadati</taxon>
        <taxon>Pseudomonadota</taxon>
        <taxon>Alphaproteobacteria</taxon>
        <taxon>Parvularculales</taxon>
        <taxon>Parvularculaceae</taxon>
        <taxon>Hyphococcus</taxon>
    </lineage>
</organism>
<dbReference type="InterPro" id="IPR029063">
    <property type="entry name" value="SAM-dependent_MTases_sf"/>
</dbReference>
<keyword evidence="2" id="KW-1185">Reference proteome</keyword>
<name>A0ABW1KX54_9PROT</name>
<dbReference type="InterPro" id="IPR053188">
    <property type="entry name" value="FkbM_Methyltransferase"/>
</dbReference>
<dbReference type="GO" id="GO:0032259">
    <property type="term" value="P:methylation"/>
    <property type="evidence" value="ECO:0007669"/>
    <property type="project" value="UniProtKB-KW"/>
</dbReference>
<dbReference type="PANTHER" id="PTHR36973:SF4">
    <property type="entry name" value="NODULATION PROTEIN"/>
    <property type="match status" value="1"/>
</dbReference>